<evidence type="ECO:0000256" key="1">
    <source>
        <dbReference type="SAM" id="MobiDB-lite"/>
    </source>
</evidence>
<reference evidence="4" key="1">
    <citation type="journal article" date="2021" name="Microbiol. Resour. Announc.">
        <title>LGAAP: Leishmaniinae Genome Assembly and Annotation Pipeline.</title>
        <authorList>
            <person name="Almutairi H."/>
            <person name="Urbaniak M.D."/>
            <person name="Bates M.D."/>
            <person name="Jariyapan N."/>
            <person name="Kwakye-Nuako G."/>
            <person name="Thomaz-Soccol V."/>
            <person name="Al-Salem W.S."/>
            <person name="Dillon R.J."/>
            <person name="Bates P.A."/>
            <person name="Gatherer D."/>
        </authorList>
    </citation>
    <scope>NUCLEOTIDE SEQUENCE [LARGE SCALE GENOMIC DNA]</scope>
</reference>
<dbReference type="AlphaFoldDB" id="A0A836GJW6"/>
<dbReference type="Proteomes" id="UP000673552">
    <property type="component" value="Unassembled WGS sequence"/>
</dbReference>
<keyword evidence="2" id="KW-0472">Membrane</keyword>
<gene>
    <name evidence="3" type="ORF">LSCM1_01022</name>
</gene>
<proteinExistence type="predicted"/>
<protein>
    <submittedName>
        <fullName evidence="3">Uncharacterized protein</fullName>
    </submittedName>
</protein>
<evidence type="ECO:0000313" key="4">
    <source>
        <dbReference type="Proteomes" id="UP000673552"/>
    </source>
</evidence>
<feature type="transmembrane region" description="Helical" evidence="2">
    <location>
        <begin position="129"/>
        <end position="147"/>
    </location>
</feature>
<keyword evidence="4" id="KW-1185">Reference proteome</keyword>
<feature type="region of interest" description="Disordered" evidence="1">
    <location>
        <begin position="249"/>
        <end position="268"/>
    </location>
</feature>
<feature type="transmembrane region" description="Helical" evidence="2">
    <location>
        <begin position="45"/>
        <end position="75"/>
    </location>
</feature>
<dbReference type="SMR" id="A0A836GJW6"/>
<dbReference type="RefSeq" id="XP_067174753.1">
    <property type="nucleotide sequence ID" value="XM_067318648.1"/>
</dbReference>
<feature type="transmembrane region" description="Helical" evidence="2">
    <location>
        <begin position="190"/>
        <end position="212"/>
    </location>
</feature>
<accession>A0A836GJW6</accession>
<organism evidence="3 4">
    <name type="scientific">Leishmania martiniquensis</name>
    <dbReference type="NCBI Taxonomy" id="1580590"/>
    <lineage>
        <taxon>Eukaryota</taxon>
        <taxon>Discoba</taxon>
        <taxon>Euglenozoa</taxon>
        <taxon>Kinetoplastea</taxon>
        <taxon>Metakinetoplastina</taxon>
        <taxon>Trypanosomatida</taxon>
        <taxon>Trypanosomatidae</taxon>
        <taxon>Leishmaniinae</taxon>
        <taxon>Leishmania</taxon>
    </lineage>
</organism>
<dbReference type="GeneID" id="92511160"/>
<feature type="transmembrane region" description="Helical" evidence="2">
    <location>
        <begin position="87"/>
        <end position="108"/>
    </location>
</feature>
<name>A0A836GJW6_9TRYP</name>
<reference evidence="4" key="2">
    <citation type="journal article" date="2021" name="Sci. Data">
        <title>Chromosome-scale genome sequencing, assembly and annotation of six genomes from subfamily Leishmaniinae.</title>
        <authorList>
            <person name="Almutairi H."/>
            <person name="Urbaniak M.D."/>
            <person name="Bates M.D."/>
            <person name="Jariyapan N."/>
            <person name="Kwakye-Nuako G."/>
            <person name="Thomaz Soccol V."/>
            <person name="Al-Salem W.S."/>
            <person name="Dillon R.J."/>
            <person name="Bates P.A."/>
            <person name="Gatherer D."/>
        </authorList>
    </citation>
    <scope>NUCLEOTIDE SEQUENCE [LARGE SCALE GENOMIC DNA]</scope>
</reference>
<keyword evidence="2" id="KW-0812">Transmembrane</keyword>
<evidence type="ECO:0000313" key="3">
    <source>
        <dbReference type="EMBL" id="KAG5466845.1"/>
    </source>
</evidence>
<keyword evidence="2" id="KW-1133">Transmembrane helix</keyword>
<feature type="compositionally biased region" description="Polar residues" evidence="1">
    <location>
        <begin position="254"/>
        <end position="268"/>
    </location>
</feature>
<dbReference type="KEGG" id="lmat:92511160"/>
<sequence>MALDKSRISIVSSTKVDGDRLSSVGDTMDSLIPASRRQQLREEKCCPLCCVAYGTLISGAVVLCLSASCTAVSIFAESRINYTVNGALRQTAWIAFPGVLVGATLHYFMAEAMWSSKCNSWGQAWTKAIVANAGLWTAAICLGSLGWRKGLPLTWAGRRLYHRYPIPSEPLEVRLLRCSREFFTGMGSTYWLSGVASGHVGFITCVSFCVSVDRPYFMMAPHGGYALRCMPPWRRQQLHAMALGAASTDLPAGSSLSQERTPKQPSVK</sequence>
<dbReference type="EMBL" id="JAFEUZ010000035">
    <property type="protein sequence ID" value="KAG5466845.1"/>
    <property type="molecule type" value="Genomic_DNA"/>
</dbReference>
<evidence type="ECO:0000256" key="2">
    <source>
        <dbReference type="SAM" id="Phobius"/>
    </source>
</evidence>
<dbReference type="OrthoDB" id="277426at2759"/>
<comment type="caution">
    <text evidence="3">The sequence shown here is derived from an EMBL/GenBank/DDBJ whole genome shotgun (WGS) entry which is preliminary data.</text>
</comment>